<dbReference type="RefSeq" id="WP_140885461.1">
    <property type="nucleotide sequence ID" value="NZ_RCZP01000024.1"/>
</dbReference>
<proteinExistence type="predicted"/>
<organism evidence="1 2">
    <name type="scientific">Muricoccus nepalensis</name>
    <dbReference type="NCBI Taxonomy" id="1854500"/>
    <lineage>
        <taxon>Bacteria</taxon>
        <taxon>Pseudomonadati</taxon>
        <taxon>Pseudomonadota</taxon>
        <taxon>Alphaproteobacteria</taxon>
        <taxon>Acetobacterales</taxon>
        <taxon>Roseomonadaceae</taxon>
        <taxon>Muricoccus</taxon>
    </lineage>
</organism>
<reference evidence="1 2" key="1">
    <citation type="journal article" date="2019" name="Environ. Microbiol.">
        <title>Species interactions and distinct microbial communities in high Arctic permafrost affected cryosols are associated with the CH4 and CO2 gas fluxes.</title>
        <authorList>
            <person name="Altshuler I."/>
            <person name="Hamel J."/>
            <person name="Turney S."/>
            <person name="Magnuson E."/>
            <person name="Levesque R."/>
            <person name="Greer C."/>
            <person name="Whyte L.G."/>
        </authorList>
    </citation>
    <scope>NUCLEOTIDE SEQUENCE [LARGE SCALE GENOMIC DNA]</scope>
    <source>
        <strain evidence="1 2">S9.3B</strain>
    </source>
</reference>
<accession>A0A502FR18</accession>
<dbReference type="OrthoDB" id="9976409at2"/>
<comment type="caution">
    <text evidence="1">The sequence shown here is derived from an EMBL/GenBank/DDBJ whole genome shotgun (WGS) entry which is preliminary data.</text>
</comment>
<gene>
    <name evidence="1" type="ORF">EAH89_19785</name>
</gene>
<dbReference type="EMBL" id="RCZP01000024">
    <property type="protein sequence ID" value="TPG51839.1"/>
    <property type="molecule type" value="Genomic_DNA"/>
</dbReference>
<evidence type="ECO:0000313" key="1">
    <source>
        <dbReference type="EMBL" id="TPG51839.1"/>
    </source>
</evidence>
<sequence length="94" mass="9642">MRFHDLLPALAMIVLATVSVLGSRLWPEGEGPVLVRLGAGGMEALFGDPALAGVSLVDTPAPGFAVLAGDGAAIRSAFGLTLAWRHNPPCSPRP</sequence>
<evidence type="ECO:0000313" key="2">
    <source>
        <dbReference type="Proteomes" id="UP000317078"/>
    </source>
</evidence>
<dbReference type="AlphaFoldDB" id="A0A502FR18"/>
<name>A0A502FR18_9PROT</name>
<dbReference type="Proteomes" id="UP000317078">
    <property type="component" value="Unassembled WGS sequence"/>
</dbReference>
<keyword evidence="2" id="KW-1185">Reference proteome</keyword>
<protein>
    <submittedName>
        <fullName evidence="1">Uncharacterized protein</fullName>
    </submittedName>
</protein>